<dbReference type="HOGENOM" id="CLU_2672713_0_0_1"/>
<sequence length="91" mass="10091">MNRFAARSVNFTYSRTVPGKRPGSLGKPLRPSKRQATSSQEEGELDNDRSLALPPPPPPQAQPLAQTFTARRKPRILTRNYSSVMSPDGTR</sequence>
<dbReference type="Proteomes" id="UP000054279">
    <property type="component" value="Unassembled WGS sequence"/>
</dbReference>
<keyword evidence="3" id="KW-1185">Reference proteome</keyword>
<dbReference type="AlphaFoldDB" id="A0A0C9V1P5"/>
<accession>A0A0C9V1P5</accession>
<gene>
    <name evidence="2" type="ORF">M422DRAFT_266899</name>
</gene>
<dbReference type="EMBL" id="KN837243">
    <property type="protein sequence ID" value="KIJ31375.1"/>
    <property type="molecule type" value="Genomic_DNA"/>
</dbReference>
<evidence type="ECO:0000256" key="1">
    <source>
        <dbReference type="SAM" id="MobiDB-lite"/>
    </source>
</evidence>
<protein>
    <submittedName>
        <fullName evidence="2">Unplaced genomic scaffold SPHSTscaffold_168, whole genome shotgun sequence</fullName>
    </submittedName>
</protein>
<evidence type="ECO:0000313" key="3">
    <source>
        <dbReference type="Proteomes" id="UP000054279"/>
    </source>
</evidence>
<evidence type="ECO:0000313" key="2">
    <source>
        <dbReference type="EMBL" id="KIJ31375.1"/>
    </source>
</evidence>
<proteinExistence type="predicted"/>
<name>A0A0C9V1P5_SPHS4</name>
<feature type="region of interest" description="Disordered" evidence="1">
    <location>
        <begin position="1"/>
        <end position="91"/>
    </location>
</feature>
<organism evidence="2 3">
    <name type="scientific">Sphaerobolus stellatus (strain SS14)</name>
    <dbReference type="NCBI Taxonomy" id="990650"/>
    <lineage>
        <taxon>Eukaryota</taxon>
        <taxon>Fungi</taxon>
        <taxon>Dikarya</taxon>
        <taxon>Basidiomycota</taxon>
        <taxon>Agaricomycotina</taxon>
        <taxon>Agaricomycetes</taxon>
        <taxon>Phallomycetidae</taxon>
        <taxon>Geastrales</taxon>
        <taxon>Sphaerobolaceae</taxon>
        <taxon>Sphaerobolus</taxon>
    </lineage>
</organism>
<reference evidence="2 3" key="1">
    <citation type="submission" date="2014-06" db="EMBL/GenBank/DDBJ databases">
        <title>Evolutionary Origins and Diversification of the Mycorrhizal Mutualists.</title>
        <authorList>
            <consortium name="DOE Joint Genome Institute"/>
            <consortium name="Mycorrhizal Genomics Consortium"/>
            <person name="Kohler A."/>
            <person name="Kuo A."/>
            <person name="Nagy L.G."/>
            <person name="Floudas D."/>
            <person name="Copeland A."/>
            <person name="Barry K.W."/>
            <person name="Cichocki N."/>
            <person name="Veneault-Fourrey C."/>
            <person name="LaButti K."/>
            <person name="Lindquist E.A."/>
            <person name="Lipzen A."/>
            <person name="Lundell T."/>
            <person name="Morin E."/>
            <person name="Murat C."/>
            <person name="Riley R."/>
            <person name="Ohm R."/>
            <person name="Sun H."/>
            <person name="Tunlid A."/>
            <person name="Henrissat B."/>
            <person name="Grigoriev I.V."/>
            <person name="Hibbett D.S."/>
            <person name="Martin F."/>
        </authorList>
    </citation>
    <scope>NUCLEOTIDE SEQUENCE [LARGE SCALE GENOMIC DNA]</scope>
    <source>
        <strain evidence="2 3">SS14</strain>
    </source>
</reference>